<name>A0ABP3NCS2_9GAMM</name>
<dbReference type="InterPro" id="IPR013324">
    <property type="entry name" value="RNA_pol_sigma_r3/r4-like"/>
</dbReference>
<dbReference type="InterPro" id="IPR013325">
    <property type="entry name" value="RNA_pol_sigma_r2"/>
</dbReference>
<organism evidence="6 7">
    <name type="scientific">Rheinheimera aquimaris</name>
    <dbReference type="NCBI Taxonomy" id="412437"/>
    <lineage>
        <taxon>Bacteria</taxon>
        <taxon>Pseudomonadati</taxon>
        <taxon>Pseudomonadota</taxon>
        <taxon>Gammaproteobacteria</taxon>
        <taxon>Chromatiales</taxon>
        <taxon>Chromatiaceae</taxon>
        <taxon>Rheinheimera</taxon>
    </lineage>
</organism>
<proteinExistence type="inferred from homology"/>
<dbReference type="SUPFAM" id="SSF88946">
    <property type="entry name" value="Sigma2 domain of RNA polymerase sigma factors"/>
    <property type="match status" value="1"/>
</dbReference>
<reference evidence="7" key="1">
    <citation type="journal article" date="2019" name="Int. J. Syst. Evol. Microbiol.">
        <title>The Global Catalogue of Microorganisms (GCM) 10K type strain sequencing project: providing services to taxonomists for standard genome sequencing and annotation.</title>
        <authorList>
            <consortium name="The Broad Institute Genomics Platform"/>
            <consortium name="The Broad Institute Genome Sequencing Center for Infectious Disease"/>
            <person name="Wu L."/>
            <person name="Ma J."/>
        </authorList>
    </citation>
    <scope>NUCLEOTIDE SEQUENCE [LARGE SCALE GENOMIC DNA]</scope>
    <source>
        <strain evidence="7">JCM 14331</strain>
    </source>
</reference>
<comment type="caution">
    <text evidence="6">The sequence shown here is derived from an EMBL/GenBank/DDBJ whole genome shotgun (WGS) entry which is preliminary data.</text>
</comment>
<accession>A0ABP3NCS2</accession>
<keyword evidence="7" id="KW-1185">Reference proteome</keyword>
<dbReference type="Gene3D" id="1.10.1740.10">
    <property type="match status" value="1"/>
</dbReference>
<evidence type="ECO:0000259" key="5">
    <source>
        <dbReference type="Pfam" id="PF07638"/>
    </source>
</evidence>
<dbReference type="InterPro" id="IPR039425">
    <property type="entry name" value="RNA_pol_sigma-70-like"/>
</dbReference>
<dbReference type="InterPro" id="IPR036388">
    <property type="entry name" value="WH-like_DNA-bd_sf"/>
</dbReference>
<dbReference type="EMBL" id="BAAAEO010000001">
    <property type="protein sequence ID" value="GAA0539084.1"/>
    <property type="molecule type" value="Genomic_DNA"/>
</dbReference>
<evidence type="ECO:0000256" key="2">
    <source>
        <dbReference type="ARBA" id="ARBA00023015"/>
    </source>
</evidence>
<dbReference type="Gene3D" id="1.10.10.10">
    <property type="entry name" value="Winged helix-like DNA-binding domain superfamily/Winged helix DNA-binding domain"/>
    <property type="match status" value="1"/>
</dbReference>
<dbReference type="PANTHER" id="PTHR43133">
    <property type="entry name" value="RNA POLYMERASE ECF-TYPE SIGMA FACTO"/>
    <property type="match status" value="1"/>
</dbReference>
<dbReference type="Proteomes" id="UP001501169">
    <property type="component" value="Unassembled WGS sequence"/>
</dbReference>
<dbReference type="NCBIfam" id="TIGR02999">
    <property type="entry name" value="Sig-70_X6"/>
    <property type="match status" value="1"/>
</dbReference>
<dbReference type="Pfam" id="PF07638">
    <property type="entry name" value="Sigma70_ECF"/>
    <property type="match status" value="1"/>
</dbReference>
<gene>
    <name evidence="6" type="ORF">GCM10009098_03270</name>
</gene>
<evidence type="ECO:0000313" key="7">
    <source>
        <dbReference type="Proteomes" id="UP001501169"/>
    </source>
</evidence>
<dbReference type="NCBIfam" id="TIGR02937">
    <property type="entry name" value="sigma70-ECF"/>
    <property type="match status" value="1"/>
</dbReference>
<dbReference type="InterPro" id="IPR011517">
    <property type="entry name" value="RNA_pol_sigma70_ECF-like"/>
</dbReference>
<dbReference type="InterPro" id="IPR053812">
    <property type="entry name" value="HTH_Sigma70_ECF-like"/>
</dbReference>
<evidence type="ECO:0000256" key="3">
    <source>
        <dbReference type="ARBA" id="ARBA00023082"/>
    </source>
</evidence>
<evidence type="ECO:0000313" key="6">
    <source>
        <dbReference type="EMBL" id="GAA0539084.1"/>
    </source>
</evidence>
<keyword evidence="3" id="KW-0731">Sigma factor</keyword>
<keyword evidence="4" id="KW-0804">Transcription</keyword>
<keyword evidence="2" id="KW-0805">Transcription regulation</keyword>
<dbReference type="PANTHER" id="PTHR43133:SF39">
    <property type="entry name" value="SIMILAR TO RNA POLYMERASE SIGMA-E FACTOR"/>
    <property type="match status" value="1"/>
</dbReference>
<evidence type="ECO:0000256" key="1">
    <source>
        <dbReference type="ARBA" id="ARBA00010641"/>
    </source>
</evidence>
<dbReference type="RefSeq" id="WP_226765749.1">
    <property type="nucleotide sequence ID" value="NZ_BAAAEO010000001.1"/>
</dbReference>
<feature type="domain" description="RNA polymerase sigma-70 ECF-like HTH" evidence="5">
    <location>
        <begin position="8"/>
        <end position="185"/>
    </location>
</feature>
<dbReference type="SUPFAM" id="SSF88659">
    <property type="entry name" value="Sigma3 and sigma4 domains of RNA polymerase sigma factors"/>
    <property type="match status" value="1"/>
</dbReference>
<dbReference type="InterPro" id="IPR014284">
    <property type="entry name" value="RNA_pol_sigma-70_dom"/>
</dbReference>
<evidence type="ECO:0000256" key="4">
    <source>
        <dbReference type="ARBA" id="ARBA00023163"/>
    </source>
</evidence>
<sequence>MSKNPDSQRFTVLLQRWHRGDGAALNDLSKQIQNELHRLALKLMHNESAGHTLQPTALVNEAYLNLLNCDVSYHNRVHFFNLAGRMMRRILVDHARARGSAKRGDGIKCITLEEQHLGAIENIDILALNDAMDALAEFDQPKAEMLELHFFAGLTTAEIAELYQVSAKTIERNTRLAKAWLRQTLQPA</sequence>
<comment type="similarity">
    <text evidence="1">Belongs to the sigma-70 factor family. ECF subfamily.</text>
</comment>
<protein>
    <submittedName>
        <fullName evidence="6">Sigma-70 family RNA polymerase sigma factor</fullName>
    </submittedName>
</protein>